<keyword evidence="3" id="KW-0460">Magnesium</keyword>
<dbReference type="PANTHER" id="PTHR43046">
    <property type="entry name" value="GDP-MANNOSE MANNOSYL HYDROLASE"/>
    <property type="match status" value="1"/>
</dbReference>
<organism evidence="5 6">
    <name type="scientific">Streptomyces actuosus</name>
    <dbReference type="NCBI Taxonomy" id="1885"/>
    <lineage>
        <taxon>Bacteria</taxon>
        <taxon>Bacillati</taxon>
        <taxon>Actinomycetota</taxon>
        <taxon>Actinomycetes</taxon>
        <taxon>Kitasatosporales</taxon>
        <taxon>Streptomycetaceae</taxon>
        <taxon>Streptomyces</taxon>
    </lineage>
</organism>
<gene>
    <name evidence="5" type="ORF">DMT42_28350</name>
</gene>
<name>A0A2U9P8F1_STRAS</name>
<dbReference type="KEGG" id="sact:DMT42_28350"/>
<dbReference type="Proteomes" id="UP000247634">
    <property type="component" value="Chromosome"/>
</dbReference>
<dbReference type="CDD" id="cd04685">
    <property type="entry name" value="NUDIX_Hydrolase"/>
    <property type="match status" value="1"/>
</dbReference>
<dbReference type="GO" id="GO:0016787">
    <property type="term" value="F:hydrolase activity"/>
    <property type="evidence" value="ECO:0007669"/>
    <property type="project" value="UniProtKB-KW"/>
</dbReference>
<accession>A0A2U9P8F1</accession>
<dbReference type="PANTHER" id="PTHR43046:SF12">
    <property type="entry name" value="GDP-MANNOSE MANNOSYL HYDROLASE"/>
    <property type="match status" value="1"/>
</dbReference>
<dbReference type="PROSITE" id="PS00893">
    <property type="entry name" value="NUDIX_BOX"/>
    <property type="match status" value="1"/>
</dbReference>
<dbReference type="InterPro" id="IPR020084">
    <property type="entry name" value="NUDIX_hydrolase_CS"/>
</dbReference>
<dbReference type="Gene3D" id="3.90.79.10">
    <property type="entry name" value="Nucleoside Triphosphate Pyrophosphohydrolase"/>
    <property type="match status" value="1"/>
</dbReference>
<evidence type="ECO:0000256" key="1">
    <source>
        <dbReference type="ARBA" id="ARBA00001946"/>
    </source>
</evidence>
<feature type="domain" description="Nudix hydrolase" evidence="4">
    <location>
        <begin position="3"/>
        <end position="144"/>
    </location>
</feature>
<evidence type="ECO:0000256" key="3">
    <source>
        <dbReference type="ARBA" id="ARBA00022842"/>
    </source>
</evidence>
<protein>
    <submittedName>
        <fullName evidence="5">DNA mismatch repair protein MutT</fullName>
    </submittedName>
</protein>
<dbReference type="OrthoDB" id="3214694at2"/>
<reference evidence="5 6" key="1">
    <citation type="submission" date="2018-06" db="EMBL/GenBank/DDBJ databases">
        <title>The complete genome sequence of a nosiheptide producer Streptomyces actuosus ATCC 25421: deducing the ability of producing a new class III lantibiotics.</title>
        <authorList>
            <person name="Liu W."/>
            <person name="Sun F."/>
            <person name="Hu Y."/>
        </authorList>
    </citation>
    <scope>NUCLEOTIDE SEQUENCE [LARGE SCALE GENOMIC DNA]</scope>
    <source>
        <strain evidence="5 6">ATCC 25421</strain>
    </source>
</reference>
<dbReference type="Pfam" id="PF00293">
    <property type="entry name" value="NUDIX"/>
    <property type="match status" value="1"/>
</dbReference>
<dbReference type="SUPFAM" id="SSF55811">
    <property type="entry name" value="Nudix"/>
    <property type="match status" value="1"/>
</dbReference>
<evidence type="ECO:0000256" key="2">
    <source>
        <dbReference type="ARBA" id="ARBA00022801"/>
    </source>
</evidence>
<proteinExistence type="predicted"/>
<dbReference type="InterPro" id="IPR015797">
    <property type="entry name" value="NUDIX_hydrolase-like_dom_sf"/>
</dbReference>
<keyword evidence="2" id="KW-0378">Hydrolase</keyword>
<sequence length="168" mass="18890">MAVKKRCTSRVLLVDHGDRLLLLCGRDPRREGARWWYTVGGEVEDGEDYVSAALRETWEETGLRLAASRLGPLLWTRRARFTWDGQAFDQYEEYRLARVTADEAAGIRVDHEGARHGHAWWSVAELAATREAVRPKRLARLLPPVLDGSAPGAGPLHLGDVDEEHDPD</sequence>
<dbReference type="RefSeq" id="WP_110631314.1">
    <property type="nucleotide sequence ID" value="NZ_CP029788.1"/>
</dbReference>
<dbReference type="AlphaFoldDB" id="A0A2U9P8F1"/>
<evidence type="ECO:0000313" key="5">
    <source>
        <dbReference type="EMBL" id="AWT45817.1"/>
    </source>
</evidence>
<keyword evidence="6" id="KW-1185">Reference proteome</keyword>
<evidence type="ECO:0000259" key="4">
    <source>
        <dbReference type="PROSITE" id="PS51462"/>
    </source>
</evidence>
<dbReference type="InterPro" id="IPR000086">
    <property type="entry name" value="NUDIX_hydrolase_dom"/>
</dbReference>
<comment type="cofactor">
    <cofactor evidence="1">
        <name>Mg(2+)</name>
        <dbReference type="ChEBI" id="CHEBI:18420"/>
    </cofactor>
</comment>
<dbReference type="PROSITE" id="PS51462">
    <property type="entry name" value="NUDIX"/>
    <property type="match status" value="1"/>
</dbReference>
<evidence type="ECO:0000313" key="6">
    <source>
        <dbReference type="Proteomes" id="UP000247634"/>
    </source>
</evidence>
<dbReference type="EMBL" id="CP029788">
    <property type="protein sequence ID" value="AWT45817.1"/>
    <property type="molecule type" value="Genomic_DNA"/>
</dbReference>